<dbReference type="PATRIC" id="fig|1046627.3.peg.651"/>
<dbReference type="STRING" id="1046627.BZARG_616"/>
<dbReference type="GO" id="GO:0016740">
    <property type="term" value="F:transferase activity"/>
    <property type="evidence" value="ECO:0007669"/>
    <property type="project" value="UniProtKB-KW"/>
</dbReference>
<name>G2EAT4_9FLAO</name>
<reference evidence="1 2" key="1">
    <citation type="journal article" date="2008" name="Int. J. Syst. Evol. Microbiol.">
        <title>Bizionia argentinensis sp. nov., isolated from surface marine water in Antarctica.</title>
        <authorList>
            <person name="Bercovich A."/>
            <person name="Vazquez S.C."/>
            <person name="Yankilevich P."/>
            <person name="Coria S.H."/>
            <person name="Foti M."/>
            <person name="Hernandez E."/>
            <person name="Vidal A."/>
            <person name="Ruberto L."/>
            <person name="Melo C."/>
            <person name="Marenssi S."/>
            <person name="Criscuolo M."/>
            <person name="Memoli M."/>
            <person name="Arguelles M."/>
            <person name="Mac Cormack W.P."/>
        </authorList>
    </citation>
    <scope>NUCLEOTIDE SEQUENCE [LARGE SCALE GENOMIC DNA]</scope>
    <source>
        <strain evidence="1 2">JUB59</strain>
    </source>
</reference>
<comment type="caution">
    <text evidence="1">The sequence shown here is derived from an EMBL/GenBank/DDBJ whole genome shotgun (WGS) entry which is preliminary data.</text>
</comment>
<sequence>MKDKRKVFVLVPDGVSLKNFAYTRFYTEAKERDFELVFWHHTPFDFDSFGYKHLILEEPKLHWFTTVLKNVRKRVEISCFTKRENDPIYHRYLFPLSYKNFKNTIRSILTQFLAVCFNSEKDLRFLRKAINLLEARTSYYEHCINALEKHQPDLIYCTSQRNVLAIAPLLAGAKLEIPSVCFIFSWDNLPKATLDVPADYYHVWSNHMKKELLHYYPFVKKHQITVTGTPQFEPHYDTEKLKTRAEFFSEHNLDINKRYICYSGDDVTTSPKDPLYLKDVAQAIRNLNSKGHNLGLIFRRCPVDFSSRYDTVIANYKDVIVPIEPIWNKVGGAWDTILPMPEDLSLLSNLAFYTEAVINLGSSMVFDYAIHNKPCLYMNYNYFNSDNIPKEGVYVYNYVHFRSMPNSDAVVWLNHPNTIAKSIEMVLESPNVTVCAARAWYEKINKHPADSASMRIWDSIETIIKNNQA</sequence>
<gene>
    <name evidence="1" type="ORF">BZARG_616</name>
</gene>
<protein>
    <submittedName>
        <fullName evidence="1">UDP-glycosyltransferase</fullName>
    </submittedName>
</protein>
<dbReference type="OrthoDB" id="913551at2"/>
<dbReference type="RefSeq" id="WP_008635651.1">
    <property type="nucleotide sequence ID" value="NZ_AFXZ01000009.1"/>
</dbReference>
<organism evidence="1 2">
    <name type="scientific">Bizionia argentinensis JUB59</name>
    <dbReference type="NCBI Taxonomy" id="1046627"/>
    <lineage>
        <taxon>Bacteria</taxon>
        <taxon>Pseudomonadati</taxon>
        <taxon>Bacteroidota</taxon>
        <taxon>Flavobacteriia</taxon>
        <taxon>Flavobacteriales</taxon>
        <taxon>Flavobacteriaceae</taxon>
        <taxon>Bizionia</taxon>
    </lineage>
</organism>
<dbReference type="AlphaFoldDB" id="G2EAT4"/>
<keyword evidence="1" id="KW-0808">Transferase</keyword>
<keyword evidence="2" id="KW-1185">Reference proteome</keyword>
<accession>G2EAT4</accession>
<evidence type="ECO:0000313" key="2">
    <source>
        <dbReference type="Proteomes" id="UP000003730"/>
    </source>
</evidence>
<dbReference type="eggNOG" id="COG1887">
    <property type="taxonomic scope" value="Bacteria"/>
</dbReference>
<dbReference type="SUPFAM" id="SSF53756">
    <property type="entry name" value="UDP-Glycosyltransferase/glycogen phosphorylase"/>
    <property type="match status" value="1"/>
</dbReference>
<dbReference type="EMBL" id="AFXZ01000009">
    <property type="protein sequence ID" value="EGV44425.1"/>
    <property type="molecule type" value="Genomic_DNA"/>
</dbReference>
<evidence type="ECO:0000313" key="1">
    <source>
        <dbReference type="EMBL" id="EGV44425.1"/>
    </source>
</evidence>
<dbReference type="Proteomes" id="UP000003730">
    <property type="component" value="Unassembled WGS sequence"/>
</dbReference>
<proteinExistence type="predicted"/>